<organism evidence="1">
    <name type="scientific">marine sediment metagenome</name>
    <dbReference type="NCBI Taxonomy" id="412755"/>
    <lineage>
        <taxon>unclassified sequences</taxon>
        <taxon>metagenomes</taxon>
        <taxon>ecological metagenomes</taxon>
    </lineage>
</organism>
<sequence>MNEYRICSRCIMDTTDKEIIFDENGICNHCKSAQE</sequence>
<dbReference type="EMBL" id="BARW01035226">
    <property type="protein sequence ID" value="GAJ18745.1"/>
    <property type="molecule type" value="Genomic_DNA"/>
</dbReference>
<name>X1VZN1_9ZZZZ</name>
<dbReference type="AlphaFoldDB" id="X1VZN1"/>
<reference evidence="1" key="1">
    <citation type="journal article" date="2014" name="Front. Microbiol.">
        <title>High frequency of phylogenetically diverse reductive dehalogenase-homologous genes in deep subseafloor sedimentary metagenomes.</title>
        <authorList>
            <person name="Kawai M."/>
            <person name="Futagami T."/>
            <person name="Toyoda A."/>
            <person name="Takaki Y."/>
            <person name="Nishi S."/>
            <person name="Hori S."/>
            <person name="Arai W."/>
            <person name="Tsubouchi T."/>
            <person name="Morono Y."/>
            <person name="Uchiyama I."/>
            <person name="Ito T."/>
            <person name="Fujiyama A."/>
            <person name="Inagaki F."/>
            <person name="Takami H."/>
        </authorList>
    </citation>
    <scope>NUCLEOTIDE SEQUENCE</scope>
    <source>
        <strain evidence="1">Expedition CK06-06</strain>
    </source>
</reference>
<comment type="caution">
    <text evidence="1">The sequence shown here is derived from an EMBL/GenBank/DDBJ whole genome shotgun (WGS) entry which is preliminary data.</text>
</comment>
<evidence type="ECO:0000313" key="1">
    <source>
        <dbReference type="EMBL" id="GAJ18745.1"/>
    </source>
</evidence>
<accession>X1VZN1</accession>
<protein>
    <submittedName>
        <fullName evidence="1">Uncharacterized protein</fullName>
    </submittedName>
</protein>
<gene>
    <name evidence="1" type="ORF">S12H4_54997</name>
</gene>
<feature type="non-terminal residue" evidence="1">
    <location>
        <position position="35"/>
    </location>
</feature>
<proteinExistence type="predicted"/>